<dbReference type="PANTHER" id="PTHR31374">
    <property type="entry name" value="AUXIN-INDUCED PROTEIN-LIKE-RELATED"/>
    <property type="match status" value="1"/>
</dbReference>
<dbReference type="GO" id="GO:0009733">
    <property type="term" value="P:response to auxin"/>
    <property type="evidence" value="ECO:0007669"/>
    <property type="project" value="InterPro"/>
</dbReference>
<organism evidence="3 4">
    <name type="scientific">Zingiber officinale</name>
    <name type="common">Ginger</name>
    <name type="synonym">Amomum zingiber</name>
    <dbReference type="NCBI Taxonomy" id="94328"/>
    <lineage>
        <taxon>Eukaryota</taxon>
        <taxon>Viridiplantae</taxon>
        <taxon>Streptophyta</taxon>
        <taxon>Embryophyta</taxon>
        <taxon>Tracheophyta</taxon>
        <taxon>Spermatophyta</taxon>
        <taxon>Magnoliopsida</taxon>
        <taxon>Liliopsida</taxon>
        <taxon>Zingiberales</taxon>
        <taxon>Zingiberaceae</taxon>
        <taxon>Zingiber</taxon>
    </lineage>
</organism>
<comment type="similarity">
    <text evidence="1">Belongs to the ARG7 family.</text>
</comment>
<dbReference type="Proteomes" id="UP000734854">
    <property type="component" value="Unassembled WGS sequence"/>
</dbReference>
<protein>
    <submittedName>
        <fullName evidence="3">Uncharacterized protein</fullName>
    </submittedName>
</protein>
<dbReference type="EMBL" id="JACMSC010000004">
    <property type="protein sequence ID" value="KAG6525784.1"/>
    <property type="molecule type" value="Genomic_DNA"/>
</dbReference>
<feature type="region of interest" description="Disordered" evidence="2">
    <location>
        <begin position="1"/>
        <end position="35"/>
    </location>
</feature>
<dbReference type="AlphaFoldDB" id="A0A8J5HUY3"/>
<accession>A0A8J5HUY3</accession>
<evidence type="ECO:0000313" key="4">
    <source>
        <dbReference type="Proteomes" id="UP000734854"/>
    </source>
</evidence>
<proteinExistence type="inferred from homology"/>
<evidence type="ECO:0000256" key="2">
    <source>
        <dbReference type="SAM" id="MobiDB-lite"/>
    </source>
</evidence>
<dbReference type="PANTHER" id="PTHR31374:SF198">
    <property type="entry name" value="AUXIN-RESPONSIVE PROTEIN SAUR72"/>
    <property type="match status" value="1"/>
</dbReference>
<dbReference type="Pfam" id="PF02519">
    <property type="entry name" value="Auxin_inducible"/>
    <property type="match status" value="1"/>
</dbReference>
<reference evidence="3 4" key="1">
    <citation type="submission" date="2020-08" db="EMBL/GenBank/DDBJ databases">
        <title>Plant Genome Project.</title>
        <authorList>
            <person name="Zhang R.-G."/>
        </authorList>
    </citation>
    <scope>NUCLEOTIDE SEQUENCE [LARGE SCALE GENOMIC DNA]</scope>
    <source>
        <tissue evidence="3">Rhizome</tissue>
    </source>
</reference>
<evidence type="ECO:0000313" key="3">
    <source>
        <dbReference type="EMBL" id="KAG6525784.1"/>
    </source>
</evidence>
<name>A0A8J5HUY3_ZINOF</name>
<dbReference type="InterPro" id="IPR003676">
    <property type="entry name" value="SAUR_fam"/>
</dbReference>
<gene>
    <name evidence="3" type="ORF">ZIOFF_015754</name>
</gene>
<comment type="caution">
    <text evidence="3">The sequence shown here is derived from an EMBL/GenBank/DDBJ whole genome shotgun (WGS) entry which is preliminary data.</text>
</comment>
<evidence type="ECO:0000256" key="1">
    <source>
        <dbReference type="ARBA" id="ARBA00006974"/>
    </source>
</evidence>
<dbReference type="OrthoDB" id="838391at2759"/>
<sequence length="125" mass="14159">MNRRPSKVADSSCPSAPNVRESLRRRRRRPPQGHVPLRVGEEMERFDVRADLLSRQPFLDLLHLSATEFGYGQRGVLRIPCPVPLFRRLLAASADIAAEEVYLLGSFDDLLLDSTAADQRHSDHQ</sequence>
<keyword evidence="4" id="KW-1185">Reference proteome</keyword>